<keyword evidence="6" id="KW-0238">DNA-binding</keyword>
<evidence type="ECO:0000256" key="7">
    <source>
        <dbReference type="ARBA" id="ARBA00023204"/>
    </source>
</evidence>
<dbReference type="InterPro" id="IPR045628">
    <property type="entry name" value="Lhr_WH_dom"/>
</dbReference>
<gene>
    <name evidence="12" type="ORF">Pla163_03470</name>
</gene>
<dbReference type="InterPro" id="IPR055369">
    <property type="entry name" value="WH2_Lhr"/>
</dbReference>
<evidence type="ECO:0000256" key="5">
    <source>
        <dbReference type="ARBA" id="ARBA00022840"/>
    </source>
</evidence>
<dbReference type="SMART" id="SM00490">
    <property type="entry name" value="HELICc"/>
    <property type="match status" value="1"/>
</dbReference>
<keyword evidence="7" id="KW-0234">DNA repair</keyword>
<reference evidence="12 13" key="1">
    <citation type="submission" date="2019-02" db="EMBL/GenBank/DDBJ databases">
        <title>Deep-cultivation of Planctomycetes and their phenomic and genomic characterization uncovers novel biology.</title>
        <authorList>
            <person name="Wiegand S."/>
            <person name="Jogler M."/>
            <person name="Boedeker C."/>
            <person name="Pinto D."/>
            <person name="Vollmers J."/>
            <person name="Rivas-Marin E."/>
            <person name="Kohn T."/>
            <person name="Peeters S.H."/>
            <person name="Heuer A."/>
            <person name="Rast P."/>
            <person name="Oberbeckmann S."/>
            <person name="Bunk B."/>
            <person name="Jeske O."/>
            <person name="Meyerdierks A."/>
            <person name="Storesund J.E."/>
            <person name="Kallscheuer N."/>
            <person name="Luecker S."/>
            <person name="Lage O.M."/>
            <person name="Pohl T."/>
            <person name="Merkel B.J."/>
            <person name="Hornburger P."/>
            <person name="Mueller R.-W."/>
            <person name="Bruemmer F."/>
            <person name="Labrenz M."/>
            <person name="Spormann A.M."/>
            <person name="Op den Camp H."/>
            <person name="Overmann J."/>
            <person name="Amann R."/>
            <person name="Jetten M.S.M."/>
            <person name="Mascher T."/>
            <person name="Medema M.H."/>
            <person name="Devos D.P."/>
            <person name="Kaster A.-K."/>
            <person name="Ovreas L."/>
            <person name="Rohde M."/>
            <person name="Galperin M.Y."/>
            <person name="Jogler C."/>
        </authorList>
    </citation>
    <scope>NUCLEOTIDE SEQUENCE [LARGE SCALE GENOMIC DNA]</scope>
    <source>
        <strain evidence="12 13">Pla163</strain>
    </source>
</reference>
<feature type="domain" description="Helicase ATP-binding" evidence="10">
    <location>
        <begin position="32"/>
        <end position="240"/>
    </location>
</feature>
<dbReference type="PANTHER" id="PTHR47962">
    <property type="entry name" value="ATP-DEPENDENT HELICASE LHR-RELATED-RELATED"/>
    <property type="match status" value="1"/>
</dbReference>
<keyword evidence="8" id="KW-0413">Isomerase</keyword>
<evidence type="ECO:0000256" key="1">
    <source>
        <dbReference type="ARBA" id="ARBA00022741"/>
    </source>
</evidence>
<dbReference type="Pfam" id="PF19306">
    <property type="entry name" value="WHD_Lhr"/>
    <property type="match status" value="1"/>
</dbReference>
<dbReference type="Pfam" id="PF23236">
    <property type="entry name" value="WHD_2nd_Lhr"/>
    <property type="match status" value="1"/>
</dbReference>
<dbReference type="InterPro" id="IPR055367">
    <property type="entry name" value="WH4_Lhr"/>
</dbReference>
<dbReference type="Pfam" id="PF23235">
    <property type="entry name" value="WHD_3rd_Lhr"/>
    <property type="match status" value="1"/>
</dbReference>
<evidence type="ECO:0000256" key="4">
    <source>
        <dbReference type="ARBA" id="ARBA00022806"/>
    </source>
</evidence>
<organism evidence="12 13">
    <name type="scientific">Rohdeia mirabilis</name>
    <dbReference type="NCBI Taxonomy" id="2528008"/>
    <lineage>
        <taxon>Bacteria</taxon>
        <taxon>Pseudomonadati</taxon>
        <taxon>Planctomycetota</taxon>
        <taxon>Planctomycetia</taxon>
        <taxon>Planctomycetia incertae sedis</taxon>
        <taxon>Rohdeia</taxon>
    </lineage>
</organism>
<evidence type="ECO:0000256" key="9">
    <source>
        <dbReference type="SAM" id="MobiDB-lite"/>
    </source>
</evidence>
<dbReference type="OrthoDB" id="9774462at2"/>
<dbReference type="SUPFAM" id="SSF52540">
    <property type="entry name" value="P-loop containing nucleoside triphosphate hydrolases"/>
    <property type="match status" value="1"/>
</dbReference>
<keyword evidence="2" id="KW-0227">DNA damage</keyword>
<dbReference type="PANTHER" id="PTHR47962:SF5">
    <property type="entry name" value="ATP-DEPENDENT HELICASE LHR-RELATED"/>
    <property type="match status" value="1"/>
</dbReference>
<dbReference type="Pfam" id="PF08494">
    <property type="entry name" value="DEAD_assoc"/>
    <property type="match status" value="1"/>
</dbReference>
<keyword evidence="4 12" id="KW-0347">Helicase</keyword>
<name>A0A518CVK0_9BACT</name>
<dbReference type="GO" id="GO:0006281">
    <property type="term" value="P:DNA repair"/>
    <property type="evidence" value="ECO:0007669"/>
    <property type="project" value="UniProtKB-KW"/>
</dbReference>
<keyword evidence="13" id="KW-1185">Reference proteome</keyword>
<dbReference type="InterPro" id="IPR011545">
    <property type="entry name" value="DEAD/DEAH_box_helicase_dom"/>
</dbReference>
<dbReference type="SMART" id="SM00487">
    <property type="entry name" value="DEXDc"/>
    <property type="match status" value="1"/>
</dbReference>
<keyword evidence="3" id="KW-0378">Hydrolase</keyword>
<evidence type="ECO:0000256" key="6">
    <source>
        <dbReference type="ARBA" id="ARBA00023125"/>
    </source>
</evidence>
<protein>
    <submittedName>
        <fullName evidence="12">Putative ATP-dependent helicase Lhr</fullName>
    </submittedName>
</protein>
<dbReference type="GO" id="GO:0003677">
    <property type="term" value="F:DNA binding"/>
    <property type="evidence" value="ECO:0007669"/>
    <property type="project" value="UniProtKB-KW"/>
</dbReference>
<dbReference type="Pfam" id="PF00270">
    <property type="entry name" value="DEAD"/>
    <property type="match status" value="1"/>
</dbReference>
<evidence type="ECO:0000259" key="10">
    <source>
        <dbReference type="PROSITE" id="PS51192"/>
    </source>
</evidence>
<dbReference type="Pfam" id="PF23234">
    <property type="entry name" value="WHD_4th_Lhr"/>
    <property type="match status" value="1"/>
</dbReference>
<keyword evidence="1" id="KW-0547">Nucleotide-binding</keyword>
<evidence type="ECO:0000256" key="8">
    <source>
        <dbReference type="ARBA" id="ARBA00023235"/>
    </source>
</evidence>
<evidence type="ECO:0000259" key="11">
    <source>
        <dbReference type="PROSITE" id="PS51194"/>
    </source>
</evidence>
<dbReference type="CDD" id="cd18796">
    <property type="entry name" value="SF2_C_LHR"/>
    <property type="match status" value="1"/>
</dbReference>
<dbReference type="Gene3D" id="3.40.50.300">
    <property type="entry name" value="P-loop containing nucleotide triphosphate hydrolases"/>
    <property type="match status" value="2"/>
</dbReference>
<accession>A0A518CVK0</accession>
<keyword evidence="5" id="KW-0067">ATP-binding</keyword>
<evidence type="ECO:0000313" key="12">
    <source>
        <dbReference type="EMBL" id="QDU83249.1"/>
    </source>
</evidence>
<dbReference type="Proteomes" id="UP000319342">
    <property type="component" value="Chromosome"/>
</dbReference>
<dbReference type="InterPro" id="IPR052511">
    <property type="entry name" value="ATP-dep_Helicase"/>
</dbReference>
<dbReference type="Pfam" id="PF00271">
    <property type="entry name" value="Helicase_C"/>
    <property type="match status" value="1"/>
</dbReference>
<evidence type="ECO:0000313" key="13">
    <source>
        <dbReference type="Proteomes" id="UP000319342"/>
    </source>
</evidence>
<dbReference type="InterPro" id="IPR027417">
    <property type="entry name" value="P-loop_NTPase"/>
</dbReference>
<dbReference type="InterPro" id="IPR001650">
    <property type="entry name" value="Helicase_C-like"/>
</dbReference>
<sequence>MPTRTDLPFSPATARWFEDSFAAPTAVQRRGWERIAAGEHALLVAPTGSGKTLAAFLFALDRLAARAVGVEAGDEPTAEALKRPRGYRVVYVSPLKALVSDIERNLRAPLVGIRRAAEALGLEGPELRVDVRTGDTPQREREQQRRDPGDVLVTTPESLYLILGSRAGANLATTETLIVDEIHALAPTKRGVHLALSLERLAARVLAAGGTEPQRIGLSATARPLEDVARFLGGDRAVAIVDAGEPPRIELEIRVPVPDMERVLPDEARPLSSGAAQDGDDDLPSGSILGQLYHMPGNRQGNERGIWPAMYPQILEQIRTHRSTIVFVNNRALAERLAQRLNDLAGEELVLSHHGSVSHEKRAVVEDRLKRGEVRGIVATSSLELGIDMGAVDLVLLVESPGSVARGLQRIGRAGHQVGAASVGRLYPKFRGDLLECAVVVERMAKGQIESIHVPVNALDVLAQQVVAICCDGDLTVSALERLVKRAHPYRSLATAALTGVLDMLTGRFASTEFADLRPRLRWDRTTDVLGARRGTAMVARMNAGTIPDRGTFGVYLGEGGPRIGELDEEMVYESRDGDTFLLGTTTWRVEEITKDRVIVSPAPGEPGRLPFWKGDGPGRPLELGRAIGAFVREAGEQLGGKGGAPGGELDEAARDRLATWLRERLPLDEHAAHNLATYLAEQRAATGGPLPTDRAITIERFRDELGDWRVCILSPFGRRVHAPWAIAIEERLGRLADVEAQVMYTDDGIVLRLADGGGDGEFGGDAGLGALDLEALLPPPEEVVDLVTERVGRTAMFASLFRENAVRSLLVTRRRPDQRNPLWAQRLKTRALLATVQNLPDFPVVIETYRQALADEFDLTGLEDVLREVRARTIRVDRVETRSASPFARSLVFAYVAAYLYDGDSPIAERKAQALTLDKDLLRELLGQAELRELIDPGALAELEGELDGSADGWRARDRDELTDLLQRIGDRTALELAASVDEDECDDGGAKWLETLVEERRVIAITVGGEERFVAADGAGLFRDALGVNVPSGLPDAFVAQVPDALARLARRFAKGRGPFEARELAARYGLALERVEPVLVALERADVLVRGEMRPGGGGLEWCDTEILRRLKRKTLARLRREASAVDAAAFARFLPRWHGVRGQVVGRGGEAVDGAGGRGARDPGQLLREAVERLEGVALPWSVLATDALPARVPGFQLDALDLLAASGEIVWIGRGALGAKDGRVALVRRENVPLLVELEAAYEPPTPVHAALLERLGAGGACFLTELERAVRAEHDGLRTDDFEAVLWDLVWAGRITNDTFGPLRTLGARGARSAGGRSGRGGWRGVVAGGRWSRVDLLATGFDGDAVRTPTERALARANVLLARYGVVSREVARAEELAGGFATVYRTLRAIEESGRIRRGWFVEGLSGAQFAVPGAVDALRASDGRASGEHAIVVLAAVDPAQPFGALVPWPERAGAEGTSKASGLPRRVAGALVCLVDGEPQWWLSASRKQLIVFPSAEAATEREAGTRLERAFEALARLPRKGRRRLELETVDGVDATDGPHTERLVRCGFARDYLRLSVADPRL</sequence>
<dbReference type="RefSeq" id="WP_145182612.1">
    <property type="nucleotide sequence ID" value="NZ_CP036290.1"/>
</dbReference>
<dbReference type="InterPro" id="IPR014001">
    <property type="entry name" value="Helicase_ATP-bd"/>
</dbReference>
<dbReference type="PROSITE" id="PS51192">
    <property type="entry name" value="HELICASE_ATP_BIND_1"/>
    <property type="match status" value="1"/>
</dbReference>
<dbReference type="InterPro" id="IPR013701">
    <property type="entry name" value="Lhr-like_DEAD/DEAH_assoc"/>
</dbReference>
<dbReference type="InterPro" id="IPR055368">
    <property type="entry name" value="WH3_Lhr"/>
</dbReference>
<dbReference type="GO" id="GO:0005524">
    <property type="term" value="F:ATP binding"/>
    <property type="evidence" value="ECO:0007669"/>
    <property type="project" value="UniProtKB-KW"/>
</dbReference>
<evidence type="ECO:0000256" key="3">
    <source>
        <dbReference type="ARBA" id="ARBA00022801"/>
    </source>
</evidence>
<feature type="domain" description="Helicase C-terminal" evidence="11">
    <location>
        <begin position="310"/>
        <end position="460"/>
    </location>
</feature>
<dbReference type="GO" id="GO:0016887">
    <property type="term" value="F:ATP hydrolysis activity"/>
    <property type="evidence" value="ECO:0007669"/>
    <property type="project" value="TreeGrafter"/>
</dbReference>
<evidence type="ECO:0000256" key="2">
    <source>
        <dbReference type="ARBA" id="ARBA00022763"/>
    </source>
</evidence>
<feature type="region of interest" description="Disordered" evidence="9">
    <location>
        <begin position="128"/>
        <end position="150"/>
    </location>
</feature>
<proteinExistence type="predicted"/>
<dbReference type="PROSITE" id="PS51194">
    <property type="entry name" value="HELICASE_CTER"/>
    <property type="match status" value="1"/>
</dbReference>
<dbReference type="EMBL" id="CP036290">
    <property type="protein sequence ID" value="QDU83249.1"/>
    <property type="molecule type" value="Genomic_DNA"/>
</dbReference>
<feature type="compositionally biased region" description="Basic and acidic residues" evidence="9">
    <location>
        <begin position="128"/>
        <end position="149"/>
    </location>
</feature>
<dbReference type="GO" id="GO:0004386">
    <property type="term" value="F:helicase activity"/>
    <property type="evidence" value="ECO:0007669"/>
    <property type="project" value="UniProtKB-KW"/>
</dbReference>